<dbReference type="SUPFAM" id="SSF52743">
    <property type="entry name" value="Subtilisin-like"/>
    <property type="match status" value="1"/>
</dbReference>
<name>A0A2J6SXL9_9HELO</name>
<protein>
    <submittedName>
        <fullName evidence="3">Subtilisin-like protein</fullName>
    </submittedName>
</protein>
<gene>
    <name evidence="3" type="ORF">K444DRAFT_617203</name>
</gene>
<feature type="compositionally biased region" description="Basic residues" evidence="1">
    <location>
        <begin position="1"/>
        <end position="16"/>
    </location>
</feature>
<dbReference type="GO" id="GO:0004252">
    <property type="term" value="F:serine-type endopeptidase activity"/>
    <property type="evidence" value="ECO:0007669"/>
    <property type="project" value="InterPro"/>
</dbReference>
<dbReference type="Gene3D" id="3.40.50.200">
    <property type="entry name" value="Peptidase S8/S53 domain"/>
    <property type="match status" value="1"/>
</dbReference>
<keyword evidence="4" id="KW-1185">Reference proteome</keyword>
<evidence type="ECO:0000256" key="1">
    <source>
        <dbReference type="SAM" id="MobiDB-lite"/>
    </source>
</evidence>
<feature type="domain" description="Peptidase S8/S53" evidence="2">
    <location>
        <begin position="223"/>
        <end position="360"/>
    </location>
</feature>
<evidence type="ECO:0000259" key="2">
    <source>
        <dbReference type="Pfam" id="PF00082"/>
    </source>
</evidence>
<dbReference type="RefSeq" id="XP_024732405.1">
    <property type="nucleotide sequence ID" value="XM_024881073.1"/>
</dbReference>
<dbReference type="OrthoDB" id="206201at2759"/>
<organism evidence="3 4">
    <name type="scientific">Hyaloscypha bicolor E</name>
    <dbReference type="NCBI Taxonomy" id="1095630"/>
    <lineage>
        <taxon>Eukaryota</taxon>
        <taxon>Fungi</taxon>
        <taxon>Dikarya</taxon>
        <taxon>Ascomycota</taxon>
        <taxon>Pezizomycotina</taxon>
        <taxon>Leotiomycetes</taxon>
        <taxon>Helotiales</taxon>
        <taxon>Hyaloscyphaceae</taxon>
        <taxon>Hyaloscypha</taxon>
        <taxon>Hyaloscypha bicolor</taxon>
    </lineage>
</organism>
<dbReference type="Proteomes" id="UP000235371">
    <property type="component" value="Unassembled WGS sequence"/>
</dbReference>
<evidence type="ECO:0000313" key="3">
    <source>
        <dbReference type="EMBL" id="PMD55501.1"/>
    </source>
</evidence>
<feature type="compositionally biased region" description="Polar residues" evidence="1">
    <location>
        <begin position="21"/>
        <end position="31"/>
    </location>
</feature>
<accession>A0A2J6SXL9</accession>
<dbReference type="GeneID" id="36589150"/>
<dbReference type="EMBL" id="KZ613855">
    <property type="protein sequence ID" value="PMD55501.1"/>
    <property type="molecule type" value="Genomic_DNA"/>
</dbReference>
<dbReference type="Pfam" id="PF00082">
    <property type="entry name" value="Peptidase_S8"/>
    <property type="match status" value="1"/>
</dbReference>
<feature type="region of interest" description="Disordered" evidence="1">
    <location>
        <begin position="1"/>
        <end position="69"/>
    </location>
</feature>
<sequence length="433" mass="47797">MWGKGKRKSGSSRFGRKSAPPNVTDSVTDSSAVGIILSPGALESNSQDSDQRESRKSEEGVPSASSPWASKGMRAIRTFSIDSEDIDPWAMREQLDEYPGKGHWQLKQHLDRYILLTDQDLKQDDLASLTSTLRISPPTENDSDEWFERFHTLSKVLESKTSTPVKIAVIDGGVLPHDFESKKITWRNFVTEGDSNVDSSGPDIVSLDLIRKVYDRDELSVAVVSPGSSPNEHTADYMARAIEWAIGEEVDIISIAIGLETRTERLEKILRKAATASILVFACAGTGKNMPIAYPARMRNVFCMFSTDGHLNVSKFNPPPSPFAENFAILGEGVSAGKRRSDGTSVSAAIAAGVAALLLDFVRQGDASKKIHPDALERVRTKDGMTALFQLMSRRANGYDCIAPWLLLPRRYRDDEDARERAWQTISEALLHL</sequence>
<feature type="compositionally biased region" description="Basic and acidic residues" evidence="1">
    <location>
        <begin position="49"/>
        <end position="59"/>
    </location>
</feature>
<dbReference type="InterPro" id="IPR036852">
    <property type="entry name" value="Peptidase_S8/S53_dom_sf"/>
</dbReference>
<proteinExistence type="predicted"/>
<evidence type="ECO:0000313" key="4">
    <source>
        <dbReference type="Proteomes" id="UP000235371"/>
    </source>
</evidence>
<dbReference type="GO" id="GO:0006508">
    <property type="term" value="P:proteolysis"/>
    <property type="evidence" value="ECO:0007669"/>
    <property type="project" value="InterPro"/>
</dbReference>
<dbReference type="InParanoid" id="A0A2J6SXL9"/>
<reference evidence="3 4" key="1">
    <citation type="submission" date="2016-04" db="EMBL/GenBank/DDBJ databases">
        <title>A degradative enzymes factory behind the ericoid mycorrhizal symbiosis.</title>
        <authorList>
            <consortium name="DOE Joint Genome Institute"/>
            <person name="Martino E."/>
            <person name="Morin E."/>
            <person name="Grelet G."/>
            <person name="Kuo A."/>
            <person name="Kohler A."/>
            <person name="Daghino S."/>
            <person name="Barry K."/>
            <person name="Choi C."/>
            <person name="Cichocki N."/>
            <person name="Clum A."/>
            <person name="Copeland A."/>
            <person name="Hainaut M."/>
            <person name="Haridas S."/>
            <person name="Labutti K."/>
            <person name="Lindquist E."/>
            <person name="Lipzen A."/>
            <person name="Khouja H.-R."/>
            <person name="Murat C."/>
            <person name="Ohm R."/>
            <person name="Olson A."/>
            <person name="Spatafora J."/>
            <person name="Veneault-Fourrey C."/>
            <person name="Henrissat B."/>
            <person name="Grigoriev I."/>
            <person name="Martin F."/>
            <person name="Perotto S."/>
        </authorList>
    </citation>
    <scope>NUCLEOTIDE SEQUENCE [LARGE SCALE GENOMIC DNA]</scope>
    <source>
        <strain evidence="3 4">E</strain>
    </source>
</reference>
<dbReference type="InterPro" id="IPR000209">
    <property type="entry name" value="Peptidase_S8/S53_dom"/>
</dbReference>
<dbReference type="AlphaFoldDB" id="A0A2J6SXL9"/>